<keyword evidence="3" id="KW-1185">Reference proteome</keyword>
<dbReference type="Proteomes" id="UP000199614">
    <property type="component" value="Unassembled WGS sequence"/>
</dbReference>
<dbReference type="EMBL" id="FOUY01000017">
    <property type="protein sequence ID" value="SFN58740.1"/>
    <property type="molecule type" value="Genomic_DNA"/>
</dbReference>
<dbReference type="RefSeq" id="WP_177238534.1">
    <property type="nucleotide sequence ID" value="NZ_FOUY01000017.1"/>
</dbReference>
<gene>
    <name evidence="2" type="ORF">SAMN05216207_101735</name>
</gene>
<evidence type="ECO:0000256" key="1">
    <source>
        <dbReference type="SAM" id="MobiDB-lite"/>
    </source>
</evidence>
<sequence>MLRSVGVADESDGAVEDEPDGEADGEALLPVDGSAEVPGCVELGELLGDDEAEGSVLSEVSESSEASDDSVPVCGEELLEVET</sequence>
<protein>
    <submittedName>
        <fullName evidence="2">Uncharacterized protein</fullName>
    </submittedName>
</protein>
<organism evidence="2 3">
    <name type="scientific">Pseudonocardia ammonioxydans</name>
    <dbReference type="NCBI Taxonomy" id="260086"/>
    <lineage>
        <taxon>Bacteria</taxon>
        <taxon>Bacillati</taxon>
        <taxon>Actinomycetota</taxon>
        <taxon>Actinomycetes</taxon>
        <taxon>Pseudonocardiales</taxon>
        <taxon>Pseudonocardiaceae</taxon>
        <taxon>Pseudonocardia</taxon>
    </lineage>
</organism>
<reference evidence="2 3" key="1">
    <citation type="submission" date="2016-10" db="EMBL/GenBank/DDBJ databases">
        <authorList>
            <person name="de Groot N.N."/>
        </authorList>
    </citation>
    <scope>NUCLEOTIDE SEQUENCE [LARGE SCALE GENOMIC DNA]</scope>
    <source>
        <strain evidence="2 3">CGMCC 4.1877</strain>
    </source>
</reference>
<feature type="compositionally biased region" description="Low complexity" evidence="1">
    <location>
        <begin position="54"/>
        <end position="64"/>
    </location>
</feature>
<accession>A0A1I5A8U6</accession>
<name>A0A1I5A8U6_PSUAM</name>
<feature type="compositionally biased region" description="Acidic residues" evidence="1">
    <location>
        <begin position="9"/>
        <end position="25"/>
    </location>
</feature>
<dbReference type="AlphaFoldDB" id="A0A1I5A8U6"/>
<evidence type="ECO:0000313" key="2">
    <source>
        <dbReference type="EMBL" id="SFN58740.1"/>
    </source>
</evidence>
<feature type="region of interest" description="Disordered" evidence="1">
    <location>
        <begin position="1"/>
        <end position="27"/>
    </location>
</feature>
<feature type="region of interest" description="Disordered" evidence="1">
    <location>
        <begin position="53"/>
        <end position="83"/>
    </location>
</feature>
<proteinExistence type="predicted"/>
<evidence type="ECO:0000313" key="3">
    <source>
        <dbReference type="Proteomes" id="UP000199614"/>
    </source>
</evidence>
<dbReference type="STRING" id="260086.SAMN05216207_101735"/>